<feature type="domain" description="RING-type" evidence="11">
    <location>
        <begin position="22"/>
        <end position="65"/>
    </location>
</feature>
<keyword evidence="6" id="KW-0539">Nucleus</keyword>
<dbReference type="Gene3D" id="3.30.40.10">
    <property type="entry name" value="Zinc/RING finger domain, C3HC4 (zinc finger)"/>
    <property type="match status" value="1"/>
</dbReference>
<dbReference type="RefSeq" id="XP_033400460.1">
    <property type="nucleotide sequence ID" value="XM_033540051.1"/>
</dbReference>
<dbReference type="FunFam" id="3.30.40.10:FF:000037">
    <property type="entry name" value="Cdk-activating kinase assembly factor MAT1, centre"/>
    <property type="match status" value="1"/>
</dbReference>
<evidence type="ECO:0000256" key="4">
    <source>
        <dbReference type="ARBA" id="ARBA00022771"/>
    </source>
</evidence>
<dbReference type="GO" id="GO:0006357">
    <property type="term" value="P:regulation of transcription by RNA polymerase II"/>
    <property type="evidence" value="ECO:0007669"/>
    <property type="project" value="TreeGrafter"/>
</dbReference>
<dbReference type="PANTHER" id="PTHR12683:SF13">
    <property type="entry name" value="CDK-ACTIVATING KINASE ASSEMBLY FACTOR MAT1"/>
    <property type="match status" value="1"/>
</dbReference>
<evidence type="ECO:0000256" key="10">
    <source>
        <dbReference type="SAM" id="MobiDB-lite"/>
    </source>
</evidence>
<protein>
    <recommendedName>
        <fullName evidence="2">RNA polymerase II transcription factor B subunit 3</fullName>
    </recommendedName>
    <alternativeName>
        <fullName evidence="8">RNA polymerase II transcription factor B 38 kDa subunit</fullName>
    </alternativeName>
    <alternativeName>
        <fullName evidence="7">RNA polymerase II transcription factor B p38 subunit</fullName>
    </alternativeName>
</protein>
<dbReference type="PROSITE" id="PS00518">
    <property type="entry name" value="ZF_RING_1"/>
    <property type="match status" value="1"/>
</dbReference>
<dbReference type="Pfam" id="PF06391">
    <property type="entry name" value="MAT1"/>
    <property type="match status" value="1"/>
</dbReference>
<organism evidence="12 13">
    <name type="scientific">Aplosporella prunicola CBS 121167</name>
    <dbReference type="NCBI Taxonomy" id="1176127"/>
    <lineage>
        <taxon>Eukaryota</taxon>
        <taxon>Fungi</taxon>
        <taxon>Dikarya</taxon>
        <taxon>Ascomycota</taxon>
        <taxon>Pezizomycotina</taxon>
        <taxon>Dothideomycetes</taxon>
        <taxon>Dothideomycetes incertae sedis</taxon>
        <taxon>Botryosphaeriales</taxon>
        <taxon>Aplosporellaceae</taxon>
        <taxon>Aplosporella</taxon>
    </lineage>
</organism>
<feature type="compositionally biased region" description="Basic and acidic residues" evidence="10">
    <location>
        <begin position="189"/>
        <end position="200"/>
    </location>
</feature>
<keyword evidence="5" id="KW-0862">Zinc</keyword>
<dbReference type="EMBL" id="ML995479">
    <property type="protein sequence ID" value="KAF2144748.1"/>
    <property type="molecule type" value="Genomic_DNA"/>
</dbReference>
<keyword evidence="4 9" id="KW-0863">Zinc-finger</keyword>
<evidence type="ECO:0000313" key="13">
    <source>
        <dbReference type="Proteomes" id="UP000799438"/>
    </source>
</evidence>
<evidence type="ECO:0000256" key="8">
    <source>
        <dbReference type="ARBA" id="ARBA00033277"/>
    </source>
</evidence>
<comment type="subcellular location">
    <subcellularLocation>
        <location evidence="1">Nucleus</location>
    </subcellularLocation>
</comment>
<dbReference type="Pfam" id="PF17121">
    <property type="entry name" value="zf-C3HC4_5"/>
    <property type="match status" value="1"/>
</dbReference>
<gene>
    <name evidence="12" type="ORF">K452DRAFT_285073</name>
</gene>
<reference evidence="12" key="1">
    <citation type="journal article" date="2020" name="Stud. Mycol.">
        <title>101 Dothideomycetes genomes: a test case for predicting lifestyles and emergence of pathogens.</title>
        <authorList>
            <person name="Haridas S."/>
            <person name="Albert R."/>
            <person name="Binder M."/>
            <person name="Bloem J."/>
            <person name="Labutti K."/>
            <person name="Salamov A."/>
            <person name="Andreopoulos B."/>
            <person name="Baker S."/>
            <person name="Barry K."/>
            <person name="Bills G."/>
            <person name="Bluhm B."/>
            <person name="Cannon C."/>
            <person name="Castanera R."/>
            <person name="Culley D."/>
            <person name="Daum C."/>
            <person name="Ezra D."/>
            <person name="Gonzalez J."/>
            <person name="Henrissat B."/>
            <person name="Kuo A."/>
            <person name="Liang C."/>
            <person name="Lipzen A."/>
            <person name="Lutzoni F."/>
            <person name="Magnuson J."/>
            <person name="Mondo S."/>
            <person name="Nolan M."/>
            <person name="Ohm R."/>
            <person name="Pangilinan J."/>
            <person name="Park H.-J."/>
            <person name="Ramirez L."/>
            <person name="Alfaro M."/>
            <person name="Sun H."/>
            <person name="Tritt A."/>
            <person name="Yoshinaga Y."/>
            <person name="Zwiers L.-H."/>
            <person name="Turgeon B."/>
            <person name="Goodwin S."/>
            <person name="Spatafora J."/>
            <person name="Crous P."/>
            <person name="Grigoriev I."/>
        </authorList>
    </citation>
    <scope>NUCLEOTIDE SEQUENCE</scope>
    <source>
        <strain evidence="12">CBS 121167</strain>
    </source>
</reference>
<dbReference type="GeneID" id="54297547"/>
<evidence type="ECO:0000259" key="11">
    <source>
        <dbReference type="PROSITE" id="PS50089"/>
    </source>
</evidence>
<dbReference type="InterPro" id="IPR013083">
    <property type="entry name" value="Znf_RING/FYVE/PHD"/>
</dbReference>
<evidence type="ECO:0000256" key="3">
    <source>
        <dbReference type="ARBA" id="ARBA00022723"/>
    </source>
</evidence>
<dbReference type="NCBIfam" id="TIGR00570">
    <property type="entry name" value="cdk7"/>
    <property type="match status" value="1"/>
</dbReference>
<evidence type="ECO:0000256" key="5">
    <source>
        <dbReference type="ARBA" id="ARBA00022833"/>
    </source>
</evidence>
<feature type="region of interest" description="Disordered" evidence="10">
    <location>
        <begin position="163"/>
        <end position="200"/>
    </location>
</feature>
<keyword evidence="3" id="KW-0479">Metal-binding</keyword>
<dbReference type="InterPro" id="IPR015877">
    <property type="entry name" value="MAT1_centre"/>
</dbReference>
<proteinExistence type="predicted"/>
<evidence type="ECO:0000256" key="2">
    <source>
        <dbReference type="ARBA" id="ARBA00022257"/>
    </source>
</evidence>
<name>A0A6A6BM46_9PEZI</name>
<dbReference type="OrthoDB" id="5963at2759"/>
<keyword evidence="13" id="KW-1185">Reference proteome</keyword>
<dbReference type="InterPro" id="IPR001841">
    <property type="entry name" value="Znf_RING"/>
</dbReference>
<dbReference type="SUPFAM" id="SSF57850">
    <property type="entry name" value="RING/U-box"/>
    <property type="match status" value="1"/>
</dbReference>
<sequence length="379" mass="41563">MSKAAPRGGPAVKGLGEDGDICPVCKSSRYLNPNMRFLVNPECYHQMCESCVDRKYSHGPAPCPIAGCGRTLRRNRFRTKTFEDIQVEREVDIRRRVHAIFNRREDEFETLDAYNDYLNDVEDITYDLINNINVDKAEARLKAYAQANQAAIKENENIATEEASAWQEAQAAQQERARMSREAAVAEAEQVRREKQEGRHNILNQLASGQGDPEAIARARQAPKVTLKRSSAAAGNKVGSRAAAAAAAPTDTDAAPDSGFHIKGLKKRVLPAPEKPYDPFGGDSDARTHYVLQEHYDWNWLNDVRTDARFGAGGYDLKEYYTRALCDAFAGFGVFVADEVRGKDMPLSSATMAATGVPAPAATAAAAAATADVNMDDVF</sequence>
<dbReference type="InterPro" id="IPR017907">
    <property type="entry name" value="Znf_RING_CS"/>
</dbReference>
<dbReference type="PANTHER" id="PTHR12683">
    <property type="entry name" value="CDK-ACTIVATING KINASE ASSEMBLY FACTOR MAT1"/>
    <property type="match status" value="1"/>
</dbReference>
<dbReference type="InterPro" id="IPR004575">
    <property type="entry name" value="MAT1/Tfb3"/>
</dbReference>
<dbReference type="CDD" id="cd16573">
    <property type="entry name" value="RING-HC_TFB3-like"/>
    <property type="match status" value="1"/>
</dbReference>
<evidence type="ECO:0000313" key="12">
    <source>
        <dbReference type="EMBL" id="KAF2144748.1"/>
    </source>
</evidence>
<dbReference type="GO" id="GO:0070985">
    <property type="term" value="C:transcription factor TFIIK complex"/>
    <property type="evidence" value="ECO:0007669"/>
    <property type="project" value="UniProtKB-ARBA"/>
</dbReference>
<dbReference type="PROSITE" id="PS50089">
    <property type="entry name" value="ZF_RING_2"/>
    <property type="match status" value="1"/>
</dbReference>
<evidence type="ECO:0000256" key="1">
    <source>
        <dbReference type="ARBA" id="ARBA00004123"/>
    </source>
</evidence>
<dbReference type="AlphaFoldDB" id="A0A6A6BM46"/>
<dbReference type="GO" id="GO:0061575">
    <property type="term" value="F:cyclin-dependent protein serine/threonine kinase activator activity"/>
    <property type="evidence" value="ECO:0007669"/>
    <property type="project" value="InterPro"/>
</dbReference>
<dbReference type="GO" id="GO:0006289">
    <property type="term" value="P:nucleotide-excision repair"/>
    <property type="evidence" value="ECO:0007669"/>
    <property type="project" value="InterPro"/>
</dbReference>
<dbReference type="Proteomes" id="UP000799438">
    <property type="component" value="Unassembled WGS sequence"/>
</dbReference>
<evidence type="ECO:0000256" key="9">
    <source>
        <dbReference type="PROSITE-ProRule" id="PRU00175"/>
    </source>
</evidence>
<dbReference type="GO" id="GO:0008270">
    <property type="term" value="F:zinc ion binding"/>
    <property type="evidence" value="ECO:0007669"/>
    <property type="project" value="UniProtKB-KW"/>
</dbReference>
<feature type="compositionally biased region" description="Low complexity" evidence="10">
    <location>
        <begin position="163"/>
        <end position="174"/>
    </location>
</feature>
<accession>A0A6A6BM46</accession>
<evidence type="ECO:0000256" key="7">
    <source>
        <dbReference type="ARBA" id="ARBA00029873"/>
    </source>
</evidence>
<evidence type="ECO:0000256" key="6">
    <source>
        <dbReference type="ARBA" id="ARBA00023242"/>
    </source>
</evidence>